<keyword evidence="1" id="KW-0269">Exonuclease</keyword>
<evidence type="ECO:0000313" key="2">
    <source>
        <dbReference type="Proteomes" id="UP000266067"/>
    </source>
</evidence>
<keyword evidence="1" id="KW-0378">Hydrolase</keyword>
<dbReference type="GO" id="GO:0004519">
    <property type="term" value="F:endonuclease activity"/>
    <property type="evidence" value="ECO:0007669"/>
    <property type="project" value="UniProtKB-KW"/>
</dbReference>
<proteinExistence type="predicted"/>
<keyword evidence="1" id="KW-0540">Nuclease</keyword>
<dbReference type="Proteomes" id="UP000266067">
    <property type="component" value="Unassembled WGS sequence"/>
</dbReference>
<protein>
    <submittedName>
        <fullName evidence="1">Endonuclease/exonuclease/phosphatase family protein</fullName>
    </submittedName>
</protein>
<sequence>MPRTNGEQKTLTKSKIKKSTIMRIATMNIQNLFHRDLSFLRQNASKNLQDWMQEFQSLLKNPNKQHQELGRMRELAFLMGFSPQATEPFLTLRRKGGHLYVKPLGGERQTRATERVGWNGWVELRSYPLDEKHRSSKVDCIAKADPDILVLQEVEDRASLSDFNKDYLGPKLGGAFEQWLFTEGNDNRGLGHAILTRNGYRIIGFQPHAHERDREGKDLFEMDCPEYTILTPIGDELTIISTRFSEDSRDEDYSAKRKEQNRRIKSYCNRLSAQGKDRIVICGTLGEVSYGNSLRPLLSDREVRDITEHSRFEVIGDMKNNGFSNTGSHSGWLAKHDYLLSSQLLYDHINRCGVYFPKLTKKASVSKLAPLKVNIMDKPMSAPPLLWGEYEAG</sequence>
<name>A0A3A1NDS6_9FLAO</name>
<reference evidence="1 2" key="1">
    <citation type="submission" date="2018-08" db="EMBL/GenBank/DDBJ databases">
        <title>Proposal of Muricauda 72 sp.nov. and Muricauda NH166 sp.nov., isolated from seawater.</title>
        <authorList>
            <person name="Cheng H."/>
            <person name="Wu Y.-H."/>
            <person name="Guo L.-L."/>
            <person name="Xu X.-W."/>
        </authorList>
    </citation>
    <scope>NUCLEOTIDE SEQUENCE [LARGE SCALE GENOMIC DNA]</scope>
    <source>
        <strain evidence="1 2">KCTC 22173</strain>
    </source>
</reference>
<gene>
    <name evidence="1" type="ORF">D2V08_01260</name>
</gene>
<dbReference type="SUPFAM" id="SSF56219">
    <property type="entry name" value="DNase I-like"/>
    <property type="match status" value="1"/>
</dbReference>
<dbReference type="InterPro" id="IPR036691">
    <property type="entry name" value="Endo/exonu/phosph_ase_sf"/>
</dbReference>
<dbReference type="GO" id="GO:0004527">
    <property type="term" value="F:exonuclease activity"/>
    <property type="evidence" value="ECO:0007669"/>
    <property type="project" value="UniProtKB-KW"/>
</dbReference>
<dbReference type="AlphaFoldDB" id="A0A3A1NDS6"/>
<evidence type="ECO:0000313" key="1">
    <source>
        <dbReference type="EMBL" id="RIV37518.1"/>
    </source>
</evidence>
<accession>A0A3A1NDS6</accession>
<keyword evidence="1" id="KW-0255">Endonuclease</keyword>
<comment type="caution">
    <text evidence="1">The sequence shown here is derived from an EMBL/GenBank/DDBJ whole genome shotgun (WGS) entry which is preliminary data.</text>
</comment>
<dbReference type="EMBL" id="QXFH01000023">
    <property type="protein sequence ID" value="RIV37518.1"/>
    <property type="molecule type" value="Genomic_DNA"/>
</dbReference>
<dbReference type="Gene3D" id="3.60.10.10">
    <property type="entry name" value="Endonuclease/exonuclease/phosphatase"/>
    <property type="match status" value="1"/>
</dbReference>
<keyword evidence="2" id="KW-1185">Reference proteome</keyword>
<organism evidence="1 2">
    <name type="scientific">Flagellimonas lutimaris</name>
    <dbReference type="NCBI Taxonomy" id="475082"/>
    <lineage>
        <taxon>Bacteria</taxon>
        <taxon>Pseudomonadati</taxon>
        <taxon>Bacteroidota</taxon>
        <taxon>Flavobacteriia</taxon>
        <taxon>Flavobacteriales</taxon>
        <taxon>Flavobacteriaceae</taxon>
        <taxon>Flagellimonas</taxon>
    </lineage>
</organism>